<organism evidence="1 2">
    <name type="scientific">Paramecium sonneborni</name>
    <dbReference type="NCBI Taxonomy" id="65129"/>
    <lineage>
        <taxon>Eukaryota</taxon>
        <taxon>Sar</taxon>
        <taxon>Alveolata</taxon>
        <taxon>Ciliophora</taxon>
        <taxon>Intramacronucleata</taxon>
        <taxon>Oligohymenophorea</taxon>
        <taxon>Peniculida</taxon>
        <taxon>Parameciidae</taxon>
        <taxon>Paramecium</taxon>
    </lineage>
</organism>
<accession>A0A8S1QZN9</accession>
<comment type="caution">
    <text evidence="1">The sequence shown here is derived from an EMBL/GenBank/DDBJ whole genome shotgun (WGS) entry which is preliminary data.</text>
</comment>
<evidence type="ECO:0000313" key="1">
    <source>
        <dbReference type="EMBL" id="CAD8119900.1"/>
    </source>
</evidence>
<reference evidence="1" key="1">
    <citation type="submission" date="2021-01" db="EMBL/GenBank/DDBJ databases">
        <authorList>
            <consortium name="Genoscope - CEA"/>
            <person name="William W."/>
        </authorList>
    </citation>
    <scope>NUCLEOTIDE SEQUENCE</scope>
</reference>
<evidence type="ECO:0000313" key="2">
    <source>
        <dbReference type="Proteomes" id="UP000692954"/>
    </source>
</evidence>
<name>A0A8S1QZN9_9CILI</name>
<sequence>MYLIDSRIFLNFHKGRQGQQVKQENRQQLHQKVQHLLQQVFKLKTM</sequence>
<keyword evidence="2" id="KW-1185">Reference proteome</keyword>
<gene>
    <name evidence="1" type="ORF">PSON_ATCC_30995.1.T1230079</name>
</gene>
<dbReference type="Proteomes" id="UP000692954">
    <property type="component" value="Unassembled WGS sequence"/>
</dbReference>
<proteinExistence type="predicted"/>
<dbReference type="AlphaFoldDB" id="A0A8S1QZN9"/>
<protein>
    <submittedName>
        <fullName evidence="1">Uncharacterized protein</fullName>
    </submittedName>
</protein>
<dbReference type="EMBL" id="CAJJDN010000123">
    <property type="protein sequence ID" value="CAD8119900.1"/>
    <property type="molecule type" value="Genomic_DNA"/>
</dbReference>